<sequence>MLELPDVQKYTQGFPNIFIEKVGVENIKVNMNIKSKYKNKQLVIANIDSYCSLDENTKGINMSRIGRGINKVLKDNKDKDGFDNLKKFVLELKDVHEADNVYIKANFDYMIDKQTPVTDLYSPEPVNVTFENLYEDNKHRSMITVKAVETSLCPCSKQMSLLKNNIKDKELNLIRQLPKELCDKILMSGFGAHNQKSEIKVKVELKENQSLWIEDIADIIKASVSAPTYTILKRPDEKWVTEVAYLGGYFDDGEFKYVGGGPRFVEDISRDVVLKLNEYLDKKIVDYIVKVNNYESIHSDNISAASFLTAGRRFKPDSIQ</sequence>
<evidence type="ECO:0000313" key="3">
    <source>
        <dbReference type="Proteomes" id="UP001501047"/>
    </source>
</evidence>
<dbReference type="Gene3D" id="3.10.270.10">
    <property type="entry name" value="Urate Oxidase"/>
    <property type="match status" value="1"/>
</dbReference>
<accession>A0ABN1KP82</accession>
<keyword evidence="1" id="KW-0378">Hydrolase</keyword>
<dbReference type="RefSeq" id="WP_343825772.1">
    <property type="nucleotide sequence ID" value="NZ_BAAACI010000006.1"/>
</dbReference>
<dbReference type="Proteomes" id="UP001501047">
    <property type="component" value="Unassembled WGS sequence"/>
</dbReference>
<dbReference type="PANTHER" id="PTHR36445">
    <property type="entry name" value="GTP CYCLOHYDROLASE MPTA"/>
    <property type="match status" value="1"/>
</dbReference>
<gene>
    <name evidence="2" type="primary">folE2</name>
    <name evidence="2" type="ORF">GCM10008908_18560</name>
</gene>
<organism evidence="2 3">
    <name type="scientific">Clostridium subterminale</name>
    <dbReference type="NCBI Taxonomy" id="1550"/>
    <lineage>
        <taxon>Bacteria</taxon>
        <taxon>Bacillati</taxon>
        <taxon>Bacillota</taxon>
        <taxon>Clostridia</taxon>
        <taxon>Eubacteriales</taxon>
        <taxon>Clostridiaceae</taxon>
        <taxon>Clostridium</taxon>
    </lineage>
</organism>
<evidence type="ECO:0000313" key="2">
    <source>
        <dbReference type="EMBL" id="GAA0772395.1"/>
    </source>
</evidence>
<dbReference type="EMBL" id="BAAACI010000006">
    <property type="protein sequence ID" value="GAA0772395.1"/>
    <property type="molecule type" value="Genomic_DNA"/>
</dbReference>
<evidence type="ECO:0000256" key="1">
    <source>
        <dbReference type="ARBA" id="ARBA00022801"/>
    </source>
</evidence>
<proteinExistence type="predicted"/>
<reference evidence="2 3" key="1">
    <citation type="journal article" date="2019" name="Int. J. Syst. Evol. Microbiol.">
        <title>The Global Catalogue of Microorganisms (GCM) 10K type strain sequencing project: providing services to taxonomists for standard genome sequencing and annotation.</title>
        <authorList>
            <consortium name="The Broad Institute Genomics Platform"/>
            <consortium name="The Broad Institute Genome Sequencing Center for Infectious Disease"/>
            <person name="Wu L."/>
            <person name="Ma J."/>
        </authorList>
    </citation>
    <scope>NUCLEOTIDE SEQUENCE [LARGE SCALE GENOMIC DNA]</scope>
    <source>
        <strain evidence="2 3">JCM 1417</strain>
    </source>
</reference>
<keyword evidence="3" id="KW-1185">Reference proteome</keyword>
<comment type="caution">
    <text evidence="2">The sequence shown here is derived from an EMBL/GenBank/DDBJ whole genome shotgun (WGS) entry which is preliminary data.</text>
</comment>
<name>A0ABN1KP82_CLOSU</name>
<protein>
    <submittedName>
        <fullName evidence="2">GTP cyclohydrolase FolE2</fullName>
    </submittedName>
</protein>
<dbReference type="PANTHER" id="PTHR36445:SF1">
    <property type="entry name" value="GTP CYCLOHYDROLASE MPTA"/>
    <property type="match status" value="1"/>
</dbReference>
<dbReference type="Pfam" id="PF02649">
    <property type="entry name" value="GCHY-1"/>
    <property type="match status" value="1"/>
</dbReference>
<dbReference type="InterPro" id="IPR003801">
    <property type="entry name" value="GTP_cyclohydrolase_FolE2/MptA"/>
</dbReference>